<dbReference type="RefSeq" id="WP_147493918.1">
    <property type="nucleotide sequence ID" value="NZ_CP041659.1"/>
</dbReference>
<dbReference type="Proteomes" id="UP000321857">
    <property type="component" value="Chromosome"/>
</dbReference>
<evidence type="ECO:0000313" key="5">
    <source>
        <dbReference type="Proteomes" id="UP000321857"/>
    </source>
</evidence>
<proteinExistence type="predicted"/>
<feature type="domain" description="LytR/CpsA/Psr regulator C-terminal" evidence="3">
    <location>
        <begin position="225"/>
        <end position="307"/>
    </location>
</feature>
<dbReference type="EMBL" id="CP041659">
    <property type="protein sequence ID" value="QDP19465.1"/>
    <property type="molecule type" value="Genomic_DNA"/>
</dbReference>
<dbReference type="SUPFAM" id="SSF48452">
    <property type="entry name" value="TPR-like"/>
    <property type="match status" value="1"/>
</dbReference>
<evidence type="ECO:0000256" key="2">
    <source>
        <dbReference type="SAM" id="MobiDB-lite"/>
    </source>
</evidence>
<evidence type="ECO:0000313" key="4">
    <source>
        <dbReference type="EMBL" id="QDP19465.1"/>
    </source>
</evidence>
<dbReference type="OrthoDB" id="7190835at2"/>
<dbReference type="InterPro" id="IPR019734">
    <property type="entry name" value="TPR_rpt"/>
</dbReference>
<name>A0A516IRE3_9SPHN</name>
<gene>
    <name evidence="4" type="ORF">FMM02_05505</name>
</gene>
<dbReference type="InterPro" id="IPR027381">
    <property type="entry name" value="LytR/CpsA/Psr_C"/>
</dbReference>
<protein>
    <submittedName>
        <fullName evidence="4">Tetratricopeptide repeat protein</fullName>
    </submittedName>
</protein>
<dbReference type="PROSITE" id="PS50005">
    <property type="entry name" value="TPR"/>
    <property type="match status" value="2"/>
</dbReference>
<feature type="compositionally biased region" description="Low complexity" evidence="2">
    <location>
        <begin position="136"/>
        <end position="154"/>
    </location>
</feature>
<feature type="region of interest" description="Disordered" evidence="2">
    <location>
        <begin position="136"/>
        <end position="155"/>
    </location>
</feature>
<dbReference type="Pfam" id="PF14559">
    <property type="entry name" value="TPR_19"/>
    <property type="match status" value="1"/>
</dbReference>
<accession>A0A516IRE3</accession>
<dbReference type="AlphaFoldDB" id="A0A516IRE3"/>
<organism evidence="4 5">
    <name type="scientific">Sphingomonas xanthus</name>
    <dbReference type="NCBI Taxonomy" id="2594473"/>
    <lineage>
        <taxon>Bacteria</taxon>
        <taxon>Pseudomonadati</taxon>
        <taxon>Pseudomonadota</taxon>
        <taxon>Alphaproteobacteria</taxon>
        <taxon>Sphingomonadales</taxon>
        <taxon>Sphingomonadaceae</taxon>
        <taxon>Sphingomonas</taxon>
    </lineage>
</organism>
<reference evidence="4 5" key="1">
    <citation type="submission" date="2019-07" db="EMBL/GenBank/DDBJ databases">
        <title>Sphingomonas AE3 Genome sequencing and assembly.</title>
        <authorList>
            <person name="Kim H."/>
        </authorList>
    </citation>
    <scope>NUCLEOTIDE SEQUENCE [LARGE SCALE GENOMIC DNA]</scope>
    <source>
        <strain evidence="4 5">AE3</strain>
    </source>
</reference>
<dbReference type="Pfam" id="PF13399">
    <property type="entry name" value="LytR_C"/>
    <property type="match status" value="1"/>
</dbReference>
<sequence length="319" mass="33679">MRQQSTRLVLAIAAAAATSCSGGGFDVRPIKQPLAAGIQPADFRVAEGHSQLALGNVGLAVEAYRKALRQRPDSVDALLGLATAYEKMGRTDLSRRHYELALAVSPTNPESYALLAQSLDRQGLDEEAARVKAELASRSAAPEAPSEAPGSVSVLPPPPAPSVTVALAPPRSVPVAVDSAGKSMRLARLSMAEVALITSAQPRWTARTVERTAKRTTIRFEARSQTPIRLLNAARVEGLAARTRAYLASRGFGGAQIGDAPAPRQASVIVYSSENRARAERLAAQFGFRLEREEGVGAAVVILLGRDAARDRSLTSSTA</sequence>
<dbReference type="SMART" id="SM00028">
    <property type="entry name" value="TPR"/>
    <property type="match status" value="2"/>
</dbReference>
<keyword evidence="1" id="KW-0802">TPR repeat</keyword>
<dbReference type="KEGG" id="sxa:FMM02_05505"/>
<feature type="repeat" description="TPR" evidence="1">
    <location>
        <begin position="41"/>
        <end position="74"/>
    </location>
</feature>
<keyword evidence="5" id="KW-1185">Reference proteome</keyword>
<dbReference type="Gene3D" id="3.30.70.2390">
    <property type="match status" value="1"/>
</dbReference>
<dbReference type="InterPro" id="IPR011990">
    <property type="entry name" value="TPR-like_helical_dom_sf"/>
</dbReference>
<feature type="repeat" description="TPR" evidence="1">
    <location>
        <begin position="75"/>
        <end position="108"/>
    </location>
</feature>
<dbReference type="PROSITE" id="PS51257">
    <property type="entry name" value="PROKAR_LIPOPROTEIN"/>
    <property type="match status" value="1"/>
</dbReference>
<dbReference type="Gene3D" id="1.25.40.10">
    <property type="entry name" value="Tetratricopeptide repeat domain"/>
    <property type="match status" value="1"/>
</dbReference>
<evidence type="ECO:0000259" key="3">
    <source>
        <dbReference type="Pfam" id="PF13399"/>
    </source>
</evidence>
<evidence type="ECO:0000256" key="1">
    <source>
        <dbReference type="PROSITE-ProRule" id="PRU00339"/>
    </source>
</evidence>